<evidence type="ECO:0000313" key="3">
    <source>
        <dbReference type="EMBL" id="WGH21938.1"/>
    </source>
</evidence>
<keyword evidence="2" id="KW-0472">Membrane</keyword>
<evidence type="ECO:0000256" key="1">
    <source>
        <dbReference type="SAM" id="Coils"/>
    </source>
</evidence>
<dbReference type="EMBL" id="OQ709222">
    <property type="protein sequence ID" value="WGH21938.1"/>
    <property type="molecule type" value="Genomic_DNA"/>
</dbReference>
<sequence length="128" mass="13868">MDASVIVQLLIALGGGAAMTAVIGGLFSKNKVRAEQKQISAEAAQIITNAAETLANNYRVDNKDLRDKLAETQDKLRVTETTLETTQEQLRINGRELANTNERLDKAIIMLTAMGGDVSTLVRQGRTP</sequence>
<dbReference type="Proteomes" id="UP001242841">
    <property type="component" value="Segment"/>
</dbReference>
<keyword evidence="4" id="KW-1185">Reference proteome</keyword>
<keyword evidence="1" id="KW-0175">Coiled coil</keyword>
<protein>
    <submittedName>
        <fullName evidence="3">Membrane protein</fullName>
    </submittedName>
</protein>
<feature type="transmembrane region" description="Helical" evidence="2">
    <location>
        <begin position="6"/>
        <end position="27"/>
    </location>
</feature>
<gene>
    <name evidence="3" type="primary">54</name>
    <name evidence="3" type="ORF">SEA_TROGGLEHUMPER_54</name>
</gene>
<feature type="coiled-coil region" evidence="1">
    <location>
        <begin position="55"/>
        <end position="89"/>
    </location>
</feature>
<evidence type="ECO:0000256" key="2">
    <source>
        <dbReference type="SAM" id="Phobius"/>
    </source>
</evidence>
<organism evidence="3 4">
    <name type="scientific">Rhodococcus phage Trogglehumper</name>
    <dbReference type="NCBI Taxonomy" id="3038381"/>
    <lineage>
        <taxon>Viruses</taxon>
        <taxon>Duplodnaviria</taxon>
        <taxon>Heunggongvirae</taxon>
        <taxon>Uroviricota</taxon>
        <taxon>Caudoviricetes</taxon>
        <taxon>Caudoviricetes incertae sedis</taxon>
        <taxon>Trogglehumpervirus</taxon>
        <taxon>Trogglehumpervirus trogglehumper</taxon>
    </lineage>
</organism>
<evidence type="ECO:0000313" key="4">
    <source>
        <dbReference type="Proteomes" id="UP001242841"/>
    </source>
</evidence>
<reference evidence="3" key="1">
    <citation type="submission" date="2023-03" db="EMBL/GenBank/DDBJ databases">
        <authorList>
            <person name="Aguilar E."/>
            <person name="Antigua R."/>
            <person name="Antonino C."/>
            <person name="Bisram R."/>
            <person name="Chen J."/>
            <person name="Davilmar B."/>
            <person name="Del R.K."/>
            <person name="Germosen J."/>
            <person name="Hernandez J."/>
            <person name="Kelloggs L."/>
            <person name="Lema C."/>
            <person name="Li J."/>
            <person name="Melendez A."/>
            <person name="Mohammed I."/>
            <person name="Ryan A."/>
            <person name="Singh S."/>
            <person name="Tariq H."/>
            <person name="Golebiewska U.P."/>
            <person name="Russell D.A."/>
            <person name="Jacobs-Sera D."/>
            <person name="Hatfull G.F."/>
        </authorList>
    </citation>
    <scope>NUCLEOTIDE SEQUENCE</scope>
</reference>
<accession>A0AAF0K1Z1</accession>
<keyword evidence="2" id="KW-1133">Transmembrane helix</keyword>
<keyword evidence="2" id="KW-0812">Transmembrane</keyword>
<proteinExistence type="predicted"/>
<name>A0AAF0K1Z1_9CAUD</name>